<evidence type="ECO:0000313" key="2">
    <source>
        <dbReference type="WBParaSite" id="RSKR_0000731300.1"/>
    </source>
</evidence>
<proteinExistence type="predicted"/>
<accession>A0AC35U4A3</accession>
<dbReference type="Proteomes" id="UP000095286">
    <property type="component" value="Unplaced"/>
</dbReference>
<dbReference type="WBParaSite" id="RSKR_0000731300.1">
    <property type="protein sequence ID" value="RSKR_0000731300.1"/>
    <property type="gene ID" value="RSKR_0000731300"/>
</dbReference>
<protein>
    <submittedName>
        <fullName evidence="2">7TM_GPCR_Srx domain-containing protein</fullName>
    </submittedName>
</protein>
<organism evidence="1 2">
    <name type="scientific">Rhabditophanes sp. KR3021</name>
    <dbReference type="NCBI Taxonomy" id="114890"/>
    <lineage>
        <taxon>Eukaryota</taxon>
        <taxon>Metazoa</taxon>
        <taxon>Ecdysozoa</taxon>
        <taxon>Nematoda</taxon>
        <taxon>Chromadorea</taxon>
        <taxon>Rhabditida</taxon>
        <taxon>Tylenchina</taxon>
        <taxon>Panagrolaimomorpha</taxon>
        <taxon>Strongyloidoidea</taxon>
        <taxon>Alloionematidae</taxon>
        <taxon>Rhabditophanes</taxon>
    </lineage>
</organism>
<sequence length="219" mass="24332">MNHHQLTYVCLFAGSLIPHLFGKTFNSPIQIIVAFFGAFAWATSIGIAAIIWRVGSLVYENILLYSIIAVVIQTIARICYYYLIHKAQRSIVDMEGYKEIKISRYTPLQVDVVHVAKAAGFGMGFVAQCSLTINRASDNVKYGIPDTNYLGSQILNIYVSIAAMVLAFVNLTLHQYLTVMTWESLNSIRNEGMSIGTVLKAKGVWGSTIVHLLFVLFVS</sequence>
<name>A0AC35U4A3_9BILA</name>
<reference evidence="2" key="1">
    <citation type="submission" date="2016-11" db="UniProtKB">
        <authorList>
            <consortium name="WormBaseParasite"/>
        </authorList>
    </citation>
    <scope>IDENTIFICATION</scope>
    <source>
        <strain evidence="2">KR3021</strain>
    </source>
</reference>
<evidence type="ECO:0000313" key="1">
    <source>
        <dbReference type="Proteomes" id="UP000095286"/>
    </source>
</evidence>